<evidence type="ECO:0000313" key="2">
    <source>
        <dbReference type="Proteomes" id="UP001396898"/>
    </source>
</evidence>
<keyword evidence="2" id="KW-1185">Reference proteome</keyword>
<dbReference type="Proteomes" id="UP001396898">
    <property type="component" value="Unassembled WGS sequence"/>
</dbReference>
<protein>
    <submittedName>
        <fullName evidence="1">Uncharacterized protein</fullName>
    </submittedName>
</protein>
<sequence>MQTARPTANVPLDEIFGVPCLISDPRYQAASKAIIGTEPSLHGAAAATGQGKQPAAVDDVPAPLLAATAEEYDADTPLLAAKDVPLADSGYALGDLRPDSAASTLLDQPHCIPTDLREEDYVGYPHLETREWQLAGHPLLSQKEDAEGGPAVSLDMSDSARQWRLDNNALPRFLFRGYSQRSGGGDHRLNQWDKIIPHAFLDAPTAIPPCALSEWPRRDEVIEAHLTGNLDVDAAVRQSPCSSWSQSPQVALRYAGGPDDGSSRLAILDTTRLRPWNAIYNVAELRYLGYHRLPLRWGSWEYLAYGPLEGSCLYTFPRQNLADLWRPDFSYSGNRSLSLGPGVGPDILRSARAVATLFARRVGWEAERPSIVISVVVLLLASWRHSHMNPPERLRAATWDAADLQAIADELAPEIAQFTTWRPCGLAGPNSERVSMGYEWFCQALRLMKAIDTTPRWQ</sequence>
<proteinExistence type="predicted"/>
<name>A0ABR1R7M7_9PEZI</name>
<gene>
    <name evidence="1" type="ORF">PG991_014028</name>
</gene>
<accession>A0ABR1R7M7</accession>
<comment type="caution">
    <text evidence="1">The sequence shown here is derived from an EMBL/GenBank/DDBJ whole genome shotgun (WGS) entry which is preliminary data.</text>
</comment>
<evidence type="ECO:0000313" key="1">
    <source>
        <dbReference type="EMBL" id="KAK8001806.1"/>
    </source>
</evidence>
<dbReference type="EMBL" id="JAQQWI010000018">
    <property type="protein sequence ID" value="KAK8001806.1"/>
    <property type="molecule type" value="Genomic_DNA"/>
</dbReference>
<organism evidence="1 2">
    <name type="scientific">Apiospora marii</name>
    <dbReference type="NCBI Taxonomy" id="335849"/>
    <lineage>
        <taxon>Eukaryota</taxon>
        <taxon>Fungi</taxon>
        <taxon>Dikarya</taxon>
        <taxon>Ascomycota</taxon>
        <taxon>Pezizomycotina</taxon>
        <taxon>Sordariomycetes</taxon>
        <taxon>Xylariomycetidae</taxon>
        <taxon>Amphisphaeriales</taxon>
        <taxon>Apiosporaceae</taxon>
        <taxon>Apiospora</taxon>
    </lineage>
</organism>
<reference evidence="1 2" key="1">
    <citation type="submission" date="2023-01" db="EMBL/GenBank/DDBJ databases">
        <title>Analysis of 21 Apiospora genomes using comparative genomics revels a genus with tremendous synthesis potential of carbohydrate active enzymes and secondary metabolites.</title>
        <authorList>
            <person name="Sorensen T."/>
        </authorList>
    </citation>
    <scope>NUCLEOTIDE SEQUENCE [LARGE SCALE GENOMIC DNA]</scope>
    <source>
        <strain evidence="1 2">CBS 20057</strain>
    </source>
</reference>